<protein>
    <submittedName>
        <fullName evidence="9">TPX2</fullName>
    </submittedName>
</protein>
<evidence type="ECO:0000256" key="3">
    <source>
        <dbReference type="ARBA" id="ARBA00022490"/>
    </source>
</evidence>
<feature type="compositionally biased region" description="Basic and acidic residues" evidence="7">
    <location>
        <begin position="362"/>
        <end position="372"/>
    </location>
</feature>
<dbReference type="GO" id="GO:0000226">
    <property type="term" value="P:microtubule cytoskeleton organization"/>
    <property type="evidence" value="ECO:0007669"/>
    <property type="project" value="InterPro"/>
</dbReference>
<evidence type="ECO:0000256" key="2">
    <source>
        <dbReference type="ARBA" id="ARBA00005885"/>
    </source>
</evidence>
<dbReference type="PANTHER" id="PTHR46372">
    <property type="entry name" value="PROTEIN WVD2-LIKE 3"/>
    <property type="match status" value="1"/>
</dbReference>
<dbReference type="Proteomes" id="UP000195402">
    <property type="component" value="Unassembled WGS sequence"/>
</dbReference>
<sequence length="396" mass="43981">MDQDPYCLIDYPNGNAHDPINENRDLIEMDVHIKEDLASHIVEENMELKDYEVKECTMENLVKIPDPNQVDICHKEEQDVVPSKSKNIETDFSGEKTRELEEQKLGNHKKVISTVKPASKSAATRSVRSNHTVPQPFALATEKRASSGARPVGAETAAAVSTNKASNVSDLHNSNTLKKSQLKLPLVSRKPLQPDNSKHPDEDDACSVASSTAASVQTVKSRNIIASAPVFRCTDRAEKRKEFYSKLEEKHQALEAERTQCEARTKEEREAALKQLRRSLMFKANPMPSFYHEGPPPKVELKKLPPTRAKSPKLGRRKSCSDAINSSQGDNERVACGRVTRQSLGTFKEDTTNSPNNNDGNENPRSKGERKPIRGTPKSAPAKITGQRNVDITVQS</sequence>
<gene>
    <name evidence="9" type="ORF">BVC80_441g60</name>
</gene>
<keyword evidence="3" id="KW-0963">Cytoplasm</keyword>
<dbReference type="InterPro" id="IPR027329">
    <property type="entry name" value="TPX2_C"/>
</dbReference>
<organism evidence="9 10">
    <name type="scientific">Macleaya cordata</name>
    <name type="common">Five-seeded plume-poppy</name>
    <name type="synonym">Bocconia cordata</name>
    <dbReference type="NCBI Taxonomy" id="56857"/>
    <lineage>
        <taxon>Eukaryota</taxon>
        <taxon>Viridiplantae</taxon>
        <taxon>Streptophyta</taxon>
        <taxon>Embryophyta</taxon>
        <taxon>Tracheophyta</taxon>
        <taxon>Spermatophyta</taxon>
        <taxon>Magnoliopsida</taxon>
        <taxon>Ranunculales</taxon>
        <taxon>Papaveraceae</taxon>
        <taxon>Papaveroideae</taxon>
        <taxon>Macleaya</taxon>
    </lineage>
</organism>
<reference evidence="9 10" key="1">
    <citation type="journal article" date="2017" name="Mol. Plant">
        <title>The Genome of Medicinal Plant Macleaya cordata Provides New Insights into Benzylisoquinoline Alkaloids Metabolism.</title>
        <authorList>
            <person name="Liu X."/>
            <person name="Liu Y."/>
            <person name="Huang P."/>
            <person name="Ma Y."/>
            <person name="Qing Z."/>
            <person name="Tang Q."/>
            <person name="Cao H."/>
            <person name="Cheng P."/>
            <person name="Zheng Y."/>
            <person name="Yuan Z."/>
            <person name="Zhou Y."/>
            <person name="Liu J."/>
            <person name="Tang Z."/>
            <person name="Zhuo Y."/>
            <person name="Zhang Y."/>
            <person name="Yu L."/>
            <person name="Huang J."/>
            <person name="Yang P."/>
            <person name="Peng Q."/>
            <person name="Zhang J."/>
            <person name="Jiang W."/>
            <person name="Zhang Z."/>
            <person name="Lin K."/>
            <person name="Ro D.K."/>
            <person name="Chen X."/>
            <person name="Xiong X."/>
            <person name="Shang Y."/>
            <person name="Huang S."/>
            <person name="Zeng J."/>
        </authorList>
    </citation>
    <scope>NUCLEOTIDE SEQUENCE [LARGE SCALE GENOMIC DNA]</scope>
    <source>
        <strain evidence="10">cv. BLH2017</strain>
        <tissue evidence="9">Root</tissue>
    </source>
</reference>
<comment type="caution">
    <text evidence="9">The sequence shown here is derived from an EMBL/GenBank/DDBJ whole genome shotgun (WGS) entry which is preliminary data.</text>
</comment>
<dbReference type="PANTHER" id="PTHR46372:SF2">
    <property type="entry name" value="PROTEIN WVD2-LIKE 3"/>
    <property type="match status" value="1"/>
</dbReference>
<evidence type="ECO:0000256" key="1">
    <source>
        <dbReference type="ARBA" id="ARBA00004245"/>
    </source>
</evidence>
<dbReference type="InterPro" id="IPR044806">
    <property type="entry name" value="WVD2/WDL1-4"/>
</dbReference>
<dbReference type="STRING" id="56857.A0A200Q4B7"/>
<feature type="compositionally biased region" description="Polar residues" evidence="7">
    <location>
        <begin position="121"/>
        <end position="133"/>
    </location>
</feature>
<dbReference type="FunCoup" id="A0A200Q4B7">
    <property type="interactions" value="31"/>
</dbReference>
<dbReference type="Pfam" id="PF06886">
    <property type="entry name" value="TPX2"/>
    <property type="match status" value="1"/>
</dbReference>
<evidence type="ECO:0000259" key="8">
    <source>
        <dbReference type="Pfam" id="PF06886"/>
    </source>
</evidence>
<keyword evidence="4" id="KW-0493">Microtubule</keyword>
<keyword evidence="5" id="KW-0206">Cytoskeleton</keyword>
<dbReference type="GO" id="GO:0008017">
    <property type="term" value="F:microtubule binding"/>
    <property type="evidence" value="ECO:0007669"/>
    <property type="project" value="InterPro"/>
</dbReference>
<keyword evidence="10" id="KW-1185">Reference proteome</keyword>
<comment type="similarity">
    <text evidence="2">Belongs to the TPX2 family.</text>
</comment>
<feature type="compositionally biased region" description="Polar residues" evidence="7">
    <location>
        <begin position="159"/>
        <end position="179"/>
    </location>
</feature>
<dbReference type="GO" id="GO:0005874">
    <property type="term" value="C:microtubule"/>
    <property type="evidence" value="ECO:0007669"/>
    <property type="project" value="UniProtKB-KW"/>
</dbReference>
<name>A0A200Q4B7_MACCD</name>
<evidence type="ECO:0000256" key="4">
    <source>
        <dbReference type="ARBA" id="ARBA00022701"/>
    </source>
</evidence>
<dbReference type="OMA" id="QDCTISY"/>
<proteinExistence type="inferred from homology"/>
<evidence type="ECO:0000256" key="6">
    <source>
        <dbReference type="SAM" id="Coils"/>
    </source>
</evidence>
<dbReference type="EMBL" id="MVGT01003118">
    <property type="protein sequence ID" value="OVA05313.1"/>
    <property type="molecule type" value="Genomic_DNA"/>
</dbReference>
<evidence type="ECO:0000313" key="9">
    <source>
        <dbReference type="EMBL" id="OVA05313.1"/>
    </source>
</evidence>
<feature type="coiled-coil region" evidence="6">
    <location>
        <begin position="237"/>
        <end position="271"/>
    </location>
</feature>
<feature type="region of interest" description="Disordered" evidence="7">
    <location>
        <begin position="105"/>
        <end position="209"/>
    </location>
</feature>
<evidence type="ECO:0000256" key="7">
    <source>
        <dbReference type="SAM" id="MobiDB-lite"/>
    </source>
</evidence>
<evidence type="ECO:0000256" key="5">
    <source>
        <dbReference type="ARBA" id="ARBA00023212"/>
    </source>
</evidence>
<feature type="region of interest" description="Disordered" evidence="7">
    <location>
        <begin position="288"/>
        <end position="396"/>
    </location>
</feature>
<keyword evidence="6" id="KW-0175">Coiled coil</keyword>
<evidence type="ECO:0000313" key="10">
    <source>
        <dbReference type="Proteomes" id="UP000195402"/>
    </source>
</evidence>
<feature type="compositionally biased region" description="Polar residues" evidence="7">
    <location>
        <begin position="386"/>
        <end position="396"/>
    </location>
</feature>
<accession>A0A200Q4B7</accession>
<dbReference type="InParanoid" id="A0A200Q4B7"/>
<comment type="subcellular location">
    <subcellularLocation>
        <location evidence="1">Cytoplasm</location>
        <location evidence="1">Cytoskeleton</location>
    </subcellularLocation>
</comment>
<dbReference type="AlphaFoldDB" id="A0A200Q4B7"/>
<feature type="domain" description="TPX2 C-terminal" evidence="8">
    <location>
        <begin position="230"/>
        <end position="299"/>
    </location>
</feature>
<dbReference type="OrthoDB" id="1925970at2759"/>